<protein>
    <submittedName>
        <fullName evidence="2">Uncharacterized protein</fullName>
    </submittedName>
</protein>
<evidence type="ECO:0000313" key="2">
    <source>
        <dbReference type="EMBL" id="KAK9138059.1"/>
    </source>
</evidence>
<dbReference type="AlphaFoldDB" id="A0AAP0JQE5"/>
<proteinExistence type="predicted"/>
<gene>
    <name evidence="2" type="ORF">Sjap_008653</name>
</gene>
<sequence>MCWRPSRGRSGAGVVPKKWANVRAIHLKAAESVALPVYQAVPAIGLRIEGVKRDEEENVGEVNEVKKIENKKKKRKVGRIHEVNLDEMLLAAKGSDGIGGEGSEDDGLVDKKRKKKDEEKKKKAATGIVKKSKRNSLASEELGGRGVEEEEEENFDGLVEKKKSEVGKMASGGLKLKSKKSKRV</sequence>
<accession>A0AAP0JQE5</accession>
<dbReference type="Proteomes" id="UP001417504">
    <property type="component" value="Unassembled WGS sequence"/>
</dbReference>
<reference evidence="2 3" key="1">
    <citation type="submission" date="2024-01" db="EMBL/GenBank/DDBJ databases">
        <title>Genome assemblies of Stephania.</title>
        <authorList>
            <person name="Yang L."/>
        </authorList>
    </citation>
    <scope>NUCLEOTIDE SEQUENCE [LARGE SCALE GENOMIC DNA]</scope>
    <source>
        <strain evidence="2">QJT</strain>
        <tissue evidence="2">Leaf</tissue>
    </source>
</reference>
<organism evidence="2 3">
    <name type="scientific">Stephania japonica</name>
    <dbReference type="NCBI Taxonomy" id="461633"/>
    <lineage>
        <taxon>Eukaryota</taxon>
        <taxon>Viridiplantae</taxon>
        <taxon>Streptophyta</taxon>
        <taxon>Embryophyta</taxon>
        <taxon>Tracheophyta</taxon>
        <taxon>Spermatophyta</taxon>
        <taxon>Magnoliopsida</taxon>
        <taxon>Ranunculales</taxon>
        <taxon>Menispermaceae</taxon>
        <taxon>Menispermoideae</taxon>
        <taxon>Cissampelideae</taxon>
        <taxon>Stephania</taxon>
    </lineage>
</organism>
<evidence type="ECO:0000256" key="1">
    <source>
        <dbReference type="SAM" id="MobiDB-lite"/>
    </source>
</evidence>
<dbReference type="EMBL" id="JBBNAE010000003">
    <property type="protein sequence ID" value="KAK9138059.1"/>
    <property type="molecule type" value="Genomic_DNA"/>
</dbReference>
<evidence type="ECO:0000313" key="3">
    <source>
        <dbReference type="Proteomes" id="UP001417504"/>
    </source>
</evidence>
<keyword evidence="3" id="KW-1185">Reference proteome</keyword>
<feature type="region of interest" description="Disordered" evidence="1">
    <location>
        <begin position="91"/>
        <end position="184"/>
    </location>
</feature>
<name>A0AAP0JQE5_9MAGN</name>
<comment type="caution">
    <text evidence="2">The sequence shown here is derived from an EMBL/GenBank/DDBJ whole genome shotgun (WGS) entry which is preliminary data.</text>
</comment>